<sequence length="260" mass="29298">MDLQIDRLTKQFEQKKKPPLTVLDDINLTIEEGSFVSILGPSGCGKSTLLSLVAGLKHPSSGTIALDSNPITGPHPNRGVVFQEPALFPWLNVRDNVRFPLRKTMPKQEQLERVQEYLQMVQLSGFLDHFPHELSGGMQQRVAIARVLAMDPQIMLMDEPFGALDEQTRIVLQDWVEWIWQKTGKTVLFITHSIREAVKLSDRIIMLGARPGTVMADKRVELTRPRNQEDMAALETEISSLLKSEINTVMKEALSDASHH</sequence>
<proteinExistence type="predicted"/>
<organism evidence="6 7">
    <name type="scientific">Lentibacillus kimchii</name>
    <dbReference type="NCBI Taxonomy" id="1542911"/>
    <lineage>
        <taxon>Bacteria</taxon>
        <taxon>Bacillati</taxon>
        <taxon>Bacillota</taxon>
        <taxon>Bacilli</taxon>
        <taxon>Bacillales</taxon>
        <taxon>Bacillaceae</taxon>
        <taxon>Lentibacillus</taxon>
    </lineage>
</organism>
<dbReference type="GO" id="GO:0005524">
    <property type="term" value="F:ATP binding"/>
    <property type="evidence" value="ECO:0007669"/>
    <property type="project" value="UniProtKB-KW"/>
</dbReference>
<evidence type="ECO:0000313" key="6">
    <source>
        <dbReference type="EMBL" id="MFC7747422.1"/>
    </source>
</evidence>
<protein>
    <submittedName>
        <fullName evidence="6">ABC transporter ATP-binding protein</fullName>
    </submittedName>
</protein>
<evidence type="ECO:0000313" key="7">
    <source>
        <dbReference type="Proteomes" id="UP001596620"/>
    </source>
</evidence>
<dbReference type="Pfam" id="PF00005">
    <property type="entry name" value="ABC_tran"/>
    <property type="match status" value="1"/>
</dbReference>
<evidence type="ECO:0000256" key="3">
    <source>
        <dbReference type="ARBA" id="ARBA00022840"/>
    </source>
</evidence>
<evidence type="ECO:0000256" key="1">
    <source>
        <dbReference type="ARBA" id="ARBA00022448"/>
    </source>
</evidence>
<dbReference type="CDD" id="cd03293">
    <property type="entry name" value="ABC_NrtD_SsuB_transporters"/>
    <property type="match status" value="1"/>
</dbReference>
<dbReference type="PROSITE" id="PS00211">
    <property type="entry name" value="ABC_TRANSPORTER_1"/>
    <property type="match status" value="1"/>
</dbReference>
<dbReference type="InterPro" id="IPR003439">
    <property type="entry name" value="ABC_transporter-like_ATP-bd"/>
</dbReference>
<keyword evidence="4" id="KW-1278">Translocase</keyword>
<dbReference type="EMBL" id="JBHTGR010000024">
    <property type="protein sequence ID" value="MFC7747422.1"/>
    <property type="molecule type" value="Genomic_DNA"/>
</dbReference>
<dbReference type="PANTHER" id="PTHR42788:SF13">
    <property type="entry name" value="ALIPHATIC SULFONATES IMPORT ATP-BINDING PROTEIN SSUB"/>
    <property type="match status" value="1"/>
</dbReference>
<keyword evidence="1" id="KW-0813">Transport</keyword>
<name>A0ABW2UYJ4_9BACI</name>
<dbReference type="SUPFAM" id="SSF52540">
    <property type="entry name" value="P-loop containing nucleoside triphosphate hydrolases"/>
    <property type="match status" value="1"/>
</dbReference>
<keyword evidence="7" id="KW-1185">Reference proteome</keyword>
<dbReference type="Gene3D" id="3.40.50.300">
    <property type="entry name" value="P-loop containing nucleotide triphosphate hydrolases"/>
    <property type="match status" value="1"/>
</dbReference>
<dbReference type="Proteomes" id="UP001596620">
    <property type="component" value="Unassembled WGS sequence"/>
</dbReference>
<keyword evidence="3 6" id="KW-0067">ATP-binding</keyword>
<reference evidence="7" key="1">
    <citation type="journal article" date="2019" name="Int. J. Syst. Evol. Microbiol.">
        <title>The Global Catalogue of Microorganisms (GCM) 10K type strain sequencing project: providing services to taxonomists for standard genome sequencing and annotation.</title>
        <authorList>
            <consortium name="The Broad Institute Genomics Platform"/>
            <consortium name="The Broad Institute Genome Sequencing Center for Infectious Disease"/>
            <person name="Wu L."/>
            <person name="Ma J."/>
        </authorList>
    </citation>
    <scope>NUCLEOTIDE SEQUENCE [LARGE SCALE GENOMIC DNA]</scope>
    <source>
        <strain evidence="7">JCM 30234</strain>
    </source>
</reference>
<dbReference type="RefSeq" id="WP_382359044.1">
    <property type="nucleotide sequence ID" value="NZ_JBHTGR010000024.1"/>
</dbReference>
<comment type="caution">
    <text evidence="6">The sequence shown here is derived from an EMBL/GenBank/DDBJ whole genome shotgun (WGS) entry which is preliminary data.</text>
</comment>
<evidence type="ECO:0000256" key="2">
    <source>
        <dbReference type="ARBA" id="ARBA00022741"/>
    </source>
</evidence>
<dbReference type="InterPro" id="IPR050166">
    <property type="entry name" value="ABC_transporter_ATP-bind"/>
</dbReference>
<dbReference type="InterPro" id="IPR003593">
    <property type="entry name" value="AAA+_ATPase"/>
</dbReference>
<feature type="domain" description="ABC transporter" evidence="5">
    <location>
        <begin position="3"/>
        <end position="234"/>
    </location>
</feature>
<evidence type="ECO:0000259" key="5">
    <source>
        <dbReference type="PROSITE" id="PS50893"/>
    </source>
</evidence>
<evidence type="ECO:0000256" key="4">
    <source>
        <dbReference type="ARBA" id="ARBA00022967"/>
    </source>
</evidence>
<dbReference type="SMART" id="SM00382">
    <property type="entry name" value="AAA"/>
    <property type="match status" value="1"/>
</dbReference>
<dbReference type="PANTHER" id="PTHR42788">
    <property type="entry name" value="TAURINE IMPORT ATP-BINDING PROTEIN-RELATED"/>
    <property type="match status" value="1"/>
</dbReference>
<gene>
    <name evidence="6" type="ORF">ACFQU8_09275</name>
</gene>
<keyword evidence="2" id="KW-0547">Nucleotide-binding</keyword>
<dbReference type="InterPro" id="IPR017871">
    <property type="entry name" value="ABC_transporter-like_CS"/>
</dbReference>
<accession>A0ABW2UYJ4</accession>
<dbReference type="PROSITE" id="PS50893">
    <property type="entry name" value="ABC_TRANSPORTER_2"/>
    <property type="match status" value="1"/>
</dbReference>
<dbReference type="InterPro" id="IPR027417">
    <property type="entry name" value="P-loop_NTPase"/>
</dbReference>